<dbReference type="STRING" id="869279.SE15_08210"/>
<keyword evidence="2" id="KW-1185">Reference proteome</keyword>
<evidence type="ECO:0000313" key="1">
    <source>
        <dbReference type="EMBL" id="KPL83219.1"/>
    </source>
</evidence>
<evidence type="ECO:0008006" key="3">
    <source>
        <dbReference type="Google" id="ProtNLM"/>
    </source>
</evidence>
<evidence type="ECO:0000313" key="2">
    <source>
        <dbReference type="Proteomes" id="UP000050544"/>
    </source>
</evidence>
<gene>
    <name evidence="1" type="ORF">SE15_08210</name>
</gene>
<proteinExistence type="predicted"/>
<dbReference type="AlphaFoldDB" id="A0A0P6Y260"/>
<protein>
    <recommendedName>
        <fullName evidence="3">Metanogen output domain-containing protein</fullName>
    </recommendedName>
</protein>
<accession>A0A0P6Y260</accession>
<comment type="caution">
    <text evidence="1">The sequence shown here is derived from an EMBL/GenBank/DDBJ whole genome shotgun (WGS) entry which is preliminary data.</text>
</comment>
<dbReference type="Proteomes" id="UP000050544">
    <property type="component" value="Unassembled WGS sequence"/>
</dbReference>
<sequence>MVRYLQQVGYEAHWEAHFPGPKITLSHCPYWPLPKRLPQLCLFDKYLLERLSGLTLEQVQRANLDEGHPETCLFKINTPAHEEPG</sequence>
<name>A0A0P6Y260_9CHLR</name>
<organism evidence="1 2">
    <name type="scientific">Thermanaerothrix daxensis</name>
    <dbReference type="NCBI Taxonomy" id="869279"/>
    <lineage>
        <taxon>Bacteria</taxon>
        <taxon>Bacillati</taxon>
        <taxon>Chloroflexota</taxon>
        <taxon>Anaerolineae</taxon>
        <taxon>Anaerolineales</taxon>
        <taxon>Anaerolineaceae</taxon>
        <taxon>Thermanaerothrix</taxon>
    </lineage>
</organism>
<dbReference type="EMBL" id="LGKO01000004">
    <property type="protein sequence ID" value="KPL83219.1"/>
    <property type="molecule type" value="Genomic_DNA"/>
</dbReference>
<reference evidence="1 2" key="1">
    <citation type="submission" date="2015-07" db="EMBL/GenBank/DDBJ databases">
        <title>Whole genome sequence of Thermanaerothrix daxensis DSM 23592.</title>
        <authorList>
            <person name="Hemp J."/>
            <person name="Ward L.M."/>
            <person name="Pace L.A."/>
            <person name="Fischer W.W."/>
        </authorList>
    </citation>
    <scope>NUCLEOTIDE SEQUENCE [LARGE SCALE GENOMIC DNA]</scope>
    <source>
        <strain evidence="1 2">GNS-1</strain>
    </source>
</reference>